<dbReference type="PhylomeDB" id="A0A061B7Q4"/>
<dbReference type="OrthoDB" id="2133190at2759"/>
<feature type="domain" description="BHLH" evidence="2">
    <location>
        <begin position="165"/>
        <end position="234"/>
    </location>
</feature>
<feature type="compositionally biased region" description="Acidic residues" evidence="1">
    <location>
        <begin position="715"/>
        <end position="730"/>
    </location>
</feature>
<protein>
    <submittedName>
        <fullName evidence="3">CYFA0S10e03928g1_1</fullName>
    </submittedName>
</protein>
<feature type="compositionally biased region" description="Low complexity" evidence="1">
    <location>
        <begin position="257"/>
        <end position="295"/>
    </location>
</feature>
<dbReference type="EMBL" id="LK052895">
    <property type="protein sequence ID" value="CDR42928.1"/>
    <property type="molecule type" value="Genomic_DNA"/>
</dbReference>
<dbReference type="VEuPathDB" id="FungiDB:BON22_1303"/>
<feature type="compositionally biased region" description="Polar residues" evidence="1">
    <location>
        <begin position="105"/>
        <end position="131"/>
    </location>
</feature>
<dbReference type="InterPro" id="IPR019006">
    <property type="entry name" value="Sre1_C"/>
</dbReference>
<feature type="region of interest" description="Disordered" evidence="1">
    <location>
        <begin position="255"/>
        <end position="308"/>
    </location>
</feature>
<feature type="compositionally biased region" description="Polar residues" evidence="1">
    <location>
        <begin position="733"/>
        <end position="742"/>
    </location>
</feature>
<dbReference type="InterPro" id="IPR052099">
    <property type="entry name" value="Regulatory_TF_Diverse"/>
</dbReference>
<dbReference type="InterPro" id="IPR036638">
    <property type="entry name" value="HLH_DNA-bd_sf"/>
</dbReference>
<dbReference type="GO" id="GO:0046983">
    <property type="term" value="F:protein dimerization activity"/>
    <property type="evidence" value="ECO:0007669"/>
    <property type="project" value="InterPro"/>
</dbReference>
<reference evidence="3" key="1">
    <citation type="journal article" date="2014" name="Genome Announc.">
        <title>Genome sequence of the yeast Cyberlindnera fabianii (Hansenula fabianii).</title>
        <authorList>
            <person name="Freel K.C."/>
            <person name="Sarilar V."/>
            <person name="Neuveglise C."/>
            <person name="Devillers H."/>
            <person name="Friedrich A."/>
            <person name="Schacherer J."/>
        </authorList>
    </citation>
    <scope>NUCLEOTIDE SEQUENCE</scope>
    <source>
        <strain evidence="3">YJS4271</strain>
    </source>
</reference>
<dbReference type="InterPro" id="IPR011598">
    <property type="entry name" value="bHLH_dom"/>
</dbReference>
<feature type="compositionally biased region" description="Low complexity" evidence="1">
    <location>
        <begin position="18"/>
        <end position="45"/>
    </location>
</feature>
<dbReference type="PANTHER" id="PTHR47336:SF2">
    <property type="entry name" value="TRANSCRIPTION FACTOR HMS1-RELATED"/>
    <property type="match status" value="1"/>
</dbReference>
<dbReference type="PROSITE" id="PS50888">
    <property type="entry name" value="BHLH"/>
    <property type="match status" value="1"/>
</dbReference>
<evidence type="ECO:0000313" key="3">
    <source>
        <dbReference type="EMBL" id="CDR42928.1"/>
    </source>
</evidence>
<dbReference type="SUPFAM" id="SSF47459">
    <property type="entry name" value="HLH, helix-loop-helix DNA-binding domain"/>
    <property type="match status" value="1"/>
</dbReference>
<gene>
    <name evidence="3" type="ORF">CYFA0S_10e03928g</name>
</gene>
<feature type="region of interest" description="Disordered" evidence="1">
    <location>
        <begin position="18"/>
        <end position="69"/>
    </location>
</feature>
<dbReference type="Pfam" id="PF00010">
    <property type="entry name" value="HLH"/>
    <property type="match status" value="1"/>
</dbReference>
<name>A0A061B7Q4_CYBFA</name>
<feature type="region of interest" description="Disordered" evidence="1">
    <location>
        <begin position="105"/>
        <end position="169"/>
    </location>
</feature>
<feature type="region of interest" description="Disordered" evidence="1">
    <location>
        <begin position="715"/>
        <end position="742"/>
    </location>
</feature>
<accession>A0A061B7Q4</accession>
<dbReference type="Gene3D" id="4.10.280.10">
    <property type="entry name" value="Helix-loop-helix DNA-binding domain"/>
    <property type="match status" value="1"/>
</dbReference>
<proteinExistence type="predicted"/>
<dbReference type="AlphaFoldDB" id="A0A061B7Q4"/>
<feature type="compositionally biased region" description="Low complexity" evidence="1">
    <location>
        <begin position="141"/>
        <end position="161"/>
    </location>
</feature>
<sequence>MNEAYSFEDTEALLASLSSSSVPTLSPSDAGHTSSSGKSSFYGLSPEDQNNMFNIGQWDGNLDGNSDNKEVDTFLNLEQTEQSVDNSGFQTDDINFYASQNFSDESPLNFQNGELSPSKSTDATSYPLTTIKSEDDSSPESFRTSPSGVSSSSKNKISKPLPQKKLRSSHNVIEKKYRTNINDKIGALRDAVPALRMAAGDAETTLQDLDGLPPASKLNKGVILTKATEYIKHLERKNHALLMEAQQLRLMMQNGTPPSRQIQQSQPQQPQPQPQQQQQQQSQPQQFSQQMFQQHQPHHHQNMSQFQPASDYNGLPISMVSQQPQQYQMGLPGKVIMGGLATMVGQQMFDGGDGYDYRGMSAFPIFGLPQFQTFASVVKMLLLAVSVIYIFVPSVFHRTAKHDYSKKARTVTMKMWYDLVKELVFIQADPKLKKDISDIEVATVLNDELIGVETKCTYTSVFYQLLKLHTYNPTFEVSFGKLILAKLLLTSSDLFALIGVKSVVPESIKEISNQRVADTSLRYFFKELQTPNGQKTEAFRRFVNLVCGCGLDKFCERGQNDKGYRLILKDDRVIYDYKKLLISFRANELFREVLLKYIDLTFNKELVSKLSSDELKEHKKEIWDLLNLAENMCPERSIIQIRVKIFKSILNEKYVDSVLQLVTTEASLTKSTETLVPENASTETLKSATQPKDEEIYKSDDDDQYEERLAAIGEDDDEEEDALLESDSDSATEAPSSRRGSTQIDSKFQKLLSRDLTNALTCSSVLKYIQLNKREEAKTLLKFIKTNRSEFTLLSFISIFRVVQKYPKDWLTSGAEGEAIESFIAQLRLWAGDSANDSFNDVEDGGLQLKREISDQLVEAGVAFSEVDG</sequence>
<dbReference type="Pfam" id="PF09427">
    <property type="entry name" value="DUF2014"/>
    <property type="match status" value="1"/>
</dbReference>
<organism evidence="3">
    <name type="scientific">Cyberlindnera fabianii</name>
    <name type="common">Yeast</name>
    <name type="synonym">Hansenula fabianii</name>
    <dbReference type="NCBI Taxonomy" id="36022"/>
    <lineage>
        <taxon>Eukaryota</taxon>
        <taxon>Fungi</taxon>
        <taxon>Dikarya</taxon>
        <taxon>Ascomycota</taxon>
        <taxon>Saccharomycotina</taxon>
        <taxon>Saccharomycetes</taxon>
        <taxon>Phaffomycetales</taxon>
        <taxon>Phaffomycetaceae</taxon>
        <taxon>Cyberlindnera</taxon>
    </lineage>
</organism>
<evidence type="ECO:0000259" key="2">
    <source>
        <dbReference type="PROSITE" id="PS50888"/>
    </source>
</evidence>
<dbReference type="SMART" id="SM00353">
    <property type="entry name" value="HLH"/>
    <property type="match status" value="1"/>
</dbReference>
<dbReference type="PANTHER" id="PTHR47336">
    <property type="entry name" value="TRANSCRIPTION FACTOR HMS1-RELATED"/>
    <property type="match status" value="1"/>
</dbReference>
<evidence type="ECO:0000256" key="1">
    <source>
        <dbReference type="SAM" id="MobiDB-lite"/>
    </source>
</evidence>